<dbReference type="PANTHER" id="PTHR11102">
    <property type="entry name" value="SEL-1-LIKE PROTEIN"/>
    <property type="match status" value="1"/>
</dbReference>
<dbReference type="Pfam" id="PF03544">
    <property type="entry name" value="TonB_C"/>
    <property type="match status" value="1"/>
</dbReference>
<evidence type="ECO:0000256" key="2">
    <source>
        <dbReference type="ARBA" id="ARBA00022692"/>
    </source>
</evidence>
<dbReference type="STRING" id="1123010.SAMN02745724_05055"/>
<evidence type="ECO:0000313" key="8">
    <source>
        <dbReference type="Proteomes" id="UP000198862"/>
    </source>
</evidence>
<dbReference type="SUPFAM" id="SSF74653">
    <property type="entry name" value="TolA/TonB C-terminal domain"/>
    <property type="match status" value="1"/>
</dbReference>
<keyword evidence="5" id="KW-0175">Coiled coil</keyword>
<dbReference type="AlphaFoldDB" id="A0A1I1U5D4"/>
<name>A0A1I1U5D4_9GAMM</name>
<dbReference type="InterPro" id="IPR006260">
    <property type="entry name" value="TonB/TolA_C"/>
</dbReference>
<evidence type="ECO:0000259" key="6">
    <source>
        <dbReference type="PROSITE" id="PS52015"/>
    </source>
</evidence>
<sequence length="443" mass="50465">MADFSSAKKDLQSSNFETAAKEFSKLAQRGHMNAQFELAQMYEKGLGVEKDITKAYAWYLIAVDFNHPEAKEKYRALRRTIPSRKEGKNAYKELKNLYGNKQHQALYFPVLKRSKFFPERAKIVNRVEPEYPEDLVSLNSAWVSISYNVNESGLVEGSRILASFPKGALDEYALAAVNQWQYKPQVKRNGEPDRVHDLITTFKIKSQSTRNHKQYKKQLAQYTEKLKALALKGNGYAQARFALMLEQEVIDSSENEHISWYYKAAVNGNYDAQLRLVHCFENGEGCQPSEDKSHAWLVKASETENARAQFQLARTYLNYESVHYNIEKAAELLKSATLHEYLPAIVEYSKLLAFSDEKHIRDIKSAVKYAELARSLDATNPTLLSVLGAAYSEMGRVQQGDELLRQAYEEAKKRNWPTENYLNLIEGGEAAMMANGASLLLNP</sequence>
<dbReference type="Pfam" id="PF08238">
    <property type="entry name" value="Sel1"/>
    <property type="match status" value="3"/>
</dbReference>
<keyword evidence="4" id="KW-0472">Membrane</keyword>
<dbReference type="GO" id="GO:0055085">
    <property type="term" value="P:transmembrane transport"/>
    <property type="evidence" value="ECO:0007669"/>
    <property type="project" value="InterPro"/>
</dbReference>
<dbReference type="EMBL" id="FOLO01000078">
    <property type="protein sequence ID" value="SFD63923.1"/>
    <property type="molecule type" value="Genomic_DNA"/>
</dbReference>
<keyword evidence="8" id="KW-1185">Reference proteome</keyword>
<proteinExistence type="predicted"/>
<keyword evidence="3" id="KW-1133">Transmembrane helix</keyword>
<dbReference type="SMART" id="SM00671">
    <property type="entry name" value="SEL1"/>
    <property type="match status" value="4"/>
</dbReference>
<dbReference type="InterPro" id="IPR037682">
    <property type="entry name" value="TonB_C"/>
</dbReference>
<dbReference type="PANTHER" id="PTHR11102:SF160">
    <property type="entry name" value="ERAD-ASSOCIATED E3 UBIQUITIN-PROTEIN LIGASE COMPONENT HRD3"/>
    <property type="match status" value="1"/>
</dbReference>
<evidence type="ECO:0000256" key="5">
    <source>
        <dbReference type="SAM" id="Coils"/>
    </source>
</evidence>
<dbReference type="Gene3D" id="3.30.1150.10">
    <property type="match status" value="1"/>
</dbReference>
<dbReference type="NCBIfam" id="TIGR01352">
    <property type="entry name" value="tonB_Cterm"/>
    <property type="match status" value="1"/>
</dbReference>
<dbReference type="RefSeq" id="WP_245763917.1">
    <property type="nucleotide sequence ID" value="NZ_FOLO01000078.1"/>
</dbReference>
<evidence type="ECO:0000256" key="4">
    <source>
        <dbReference type="ARBA" id="ARBA00023136"/>
    </source>
</evidence>
<dbReference type="GO" id="GO:0016020">
    <property type="term" value="C:membrane"/>
    <property type="evidence" value="ECO:0007669"/>
    <property type="project" value="UniProtKB-SubCell"/>
</dbReference>
<accession>A0A1I1U5D4</accession>
<protein>
    <recommendedName>
        <fullName evidence="6">TonB C-terminal domain-containing protein</fullName>
    </recommendedName>
</protein>
<dbReference type="InterPro" id="IPR006597">
    <property type="entry name" value="Sel1-like"/>
</dbReference>
<feature type="coiled-coil region" evidence="5">
    <location>
        <begin position="205"/>
        <end position="232"/>
    </location>
</feature>
<keyword evidence="2" id="KW-0812">Transmembrane</keyword>
<feature type="domain" description="TonB C-terminal" evidence="6">
    <location>
        <begin position="116"/>
        <end position="211"/>
    </location>
</feature>
<dbReference type="InterPro" id="IPR050767">
    <property type="entry name" value="Sel1_AlgK"/>
</dbReference>
<dbReference type="PROSITE" id="PS52015">
    <property type="entry name" value="TONB_CTD"/>
    <property type="match status" value="1"/>
</dbReference>
<dbReference type="InterPro" id="IPR011990">
    <property type="entry name" value="TPR-like_helical_dom_sf"/>
</dbReference>
<organism evidence="7 8">
    <name type="scientific">Pseudoalteromonas denitrificans DSM 6059</name>
    <dbReference type="NCBI Taxonomy" id="1123010"/>
    <lineage>
        <taxon>Bacteria</taxon>
        <taxon>Pseudomonadati</taxon>
        <taxon>Pseudomonadota</taxon>
        <taxon>Gammaproteobacteria</taxon>
        <taxon>Alteromonadales</taxon>
        <taxon>Pseudoalteromonadaceae</taxon>
        <taxon>Pseudoalteromonas</taxon>
    </lineage>
</organism>
<dbReference type="Gene3D" id="1.25.40.10">
    <property type="entry name" value="Tetratricopeptide repeat domain"/>
    <property type="match status" value="2"/>
</dbReference>
<evidence type="ECO:0000313" key="7">
    <source>
        <dbReference type="EMBL" id="SFD63923.1"/>
    </source>
</evidence>
<reference evidence="7 8" key="1">
    <citation type="submission" date="2016-10" db="EMBL/GenBank/DDBJ databases">
        <authorList>
            <person name="de Groot N.N."/>
        </authorList>
    </citation>
    <scope>NUCLEOTIDE SEQUENCE [LARGE SCALE GENOMIC DNA]</scope>
    <source>
        <strain evidence="7 8">DSM 6059</strain>
    </source>
</reference>
<evidence type="ECO:0000256" key="3">
    <source>
        <dbReference type="ARBA" id="ARBA00022989"/>
    </source>
</evidence>
<comment type="subcellular location">
    <subcellularLocation>
        <location evidence="1">Membrane</location>
        <topology evidence="1">Single-pass membrane protein</topology>
    </subcellularLocation>
</comment>
<dbReference type="SUPFAM" id="SSF81901">
    <property type="entry name" value="HCP-like"/>
    <property type="match status" value="2"/>
</dbReference>
<dbReference type="Proteomes" id="UP000198862">
    <property type="component" value="Unassembled WGS sequence"/>
</dbReference>
<gene>
    <name evidence="7" type="ORF">SAMN02745724_05055</name>
</gene>
<evidence type="ECO:0000256" key="1">
    <source>
        <dbReference type="ARBA" id="ARBA00004167"/>
    </source>
</evidence>